<protein>
    <recommendedName>
        <fullName evidence="3">Cupin type-1 domain-containing protein</fullName>
    </recommendedName>
</protein>
<sequence>MPVSARPAPIQYKRQIVGEPVGPEIDNSNLPYQAVGPVGASGNVYGSSSLLGNAGDSSTATNVGPDVPVNTKPVSQQVGDYELVPGQDQEADLGLYLDLSNEPNPQAIRGQNGGTDPGPRNEAIQRQNPDLLARPGTDSGDIANAKWPMGLSSARSGTGKNSGWARQQNTDELPIATAMAGIDMRLSPNAYRELHWHSANEWSFFPAGVPHSIQAGPDGVEFLLVFNQGDFSEDATDLVTELFLRNPMQILAKNFQTDVSTFSDLPKDQRYIFNGSPIEGTTEEARASVNGPAGSLPADQSYSYHLSAQEPYTVPGGSGFSPSSPVQCVRYTHWHLTSDEWNFFLAGQGRVTIFSGPDASRTFDYQAGDVGYIPVVSSHYVENTGSEPLVYMEVLQSPRYTDISAAQWLGLTPSKVVRETLNLPQSFVDALPKTKQYIVPGNTSHTATNFTRPSYPNAALNSSDSS</sequence>
<dbReference type="SMART" id="SM00835">
    <property type="entry name" value="Cupin_1"/>
    <property type="match status" value="1"/>
</dbReference>
<organism evidence="4 5">
    <name type="scientific">Elasticomyces elasticus</name>
    <dbReference type="NCBI Taxonomy" id="574655"/>
    <lineage>
        <taxon>Eukaryota</taxon>
        <taxon>Fungi</taxon>
        <taxon>Dikarya</taxon>
        <taxon>Ascomycota</taxon>
        <taxon>Pezizomycotina</taxon>
        <taxon>Dothideomycetes</taxon>
        <taxon>Dothideomycetidae</taxon>
        <taxon>Mycosphaerellales</taxon>
        <taxon>Teratosphaeriaceae</taxon>
        <taxon>Elasticomyces</taxon>
    </lineage>
</organism>
<keyword evidence="1" id="KW-0479">Metal-binding</keyword>
<feature type="region of interest" description="Disordered" evidence="2">
    <location>
        <begin position="442"/>
        <end position="466"/>
    </location>
</feature>
<dbReference type="AlphaFoldDB" id="A0AAN7WDU4"/>
<feature type="region of interest" description="Disordered" evidence="2">
    <location>
        <begin position="101"/>
        <end position="166"/>
    </location>
</feature>
<dbReference type="InterPro" id="IPR014710">
    <property type="entry name" value="RmlC-like_jellyroll"/>
</dbReference>
<dbReference type="PANTHER" id="PTHR35848:SF6">
    <property type="entry name" value="CUPIN TYPE-2 DOMAIN-CONTAINING PROTEIN"/>
    <property type="match status" value="1"/>
</dbReference>
<accession>A0AAN7WDU4</accession>
<dbReference type="PANTHER" id="PTHR35848">
    <property type="entry name" value="OXALATE-BINDING PROTEIN"/>
    <property type="match status" value="1"/>
</dbReference>
<dbReference type="Proteomes" id="UP001310594">
    <property type="component" value="Unassembled WGS sequence"/>
</dbReference>
<proteinExistence type="predicted"/>
<evidence type="ECO:0000256" key="1">
    <source>
        <dbReference type="ARBA" id="ARBA00022723"/>
    </source>
</evidence>
<feature type="domain" description="Cupin type-1" evidence="3">
    <location>
        <begin position="304"/>
        <end position="429"/>
    </location>
</feature>
<comment type="caution">
    <text evidence="4">The sequence shown here is derived from an EMBL/GenBank/DDBJ whole genome shotgun (WGS) entry which is preliminary data.</text>
</comment>
<dbReference type="Pfam" id="PF00190">
    <property type="entry name" value="Cupin_1"/>
    <property type="match status" value="1"/>
</dbReference>
<reference evidence="4" key="1">
    <citation type="submission" date="2023-08" db="EMBL/GenBank/DDBJ databases">
        <title>Black Yeasts Isolated from many extreme environments.</title>
        <authorList>
            <person name="Coleine C."/>
            <person name="Stajich J.E."/>
            <person name="Selbmann L."/>
        </authorList>
    </citation>
    <scope>NUCLEOTIDE SEQUENCE</scope>
    <source>
        <strain evidence="4">CCFEE 5810</strain>
    </source>
</reference>
<dbReference type="GO" id="GO:0046872">
    <property type="term" value="F:metal ion binding"/>
    <property type="evidence" value="ECO:0007669"/>
    <property type="project" value="UniProtKB-KW"/>
</dbReference>
<dbReference type="InterPro" id="IPR011051">
    <property type="entry name" value="RmlC_Cupin_sf"/>
</dbReference>
<dbReference type="InterPro" id="IPR006045">
    <property type="entry name" value="Cupin_1"/>
</dbReference>
<dbReference type="SUPFAM" id="SSF51182">
    <property type="entry name" value="RmlC-like cupins"/>
    <property type="match status" value="1"/>
</dbReference>
<name>A0AAN7WDU4_9PEZI</name>
<feature type="compositionally biased region" description="Polar residues" evidence="2">
    <location>
        <begin position="153"/>
        <end position="166"/>
    </location>
</feature>
<dbReference type="EMBL" id="JAVRQU010000006">
    <property type="protein sequence ID" value="KAK5701974.1"/>
    <property type="molecule type" value="Genomic_DNA"/>
</dbReference>
<evidence type="ECO:0000259" key="3">
    <source>
        <dbReference type="SMART" id="SM00835"/>
    </source>
</evidence>
<dbReference type="InterPro" id="IPR051610">
    <property type="entry name" value="GPI/OXD"/>
</dbReference>
<gene>
    <name evidence="4" type="ORF">LTR97_004792</name>
</gene>
<evidence type="ECO:0000313" key="4">
    <source>
        <dbReference type="EMBL" id="KAK5701974.1"/>
    </source>
</evidence>
<evidence type="ECO:0000256" key="2">
    <source>
        <dbReference type="SAM" id="MobiDB-lite"/>
    </source>
</evidence>
<evidence type="ECO:0000313" key="5">
    <source>
        <dbReference type="Proteomes" id="UP001310594"/>
    </source>
</evidence>
<dbReference type="Gene3D" id="2.60.120.10">
    <property type="entry name" value="Jelly Rolls"/>
    <property type="match status" value="4"/>
</dbReference>